<sequence length="49" mass="5393">MSTKTRGKFEIIAGALMQPLSGSFFFCDQLLLCDYSSMCHKLGGALEVF</sequence>
<feature type="non-terminal residue" evidence="1">
    <location>
        <position position="49"/>
    </location>
</feature>
<proteinExistence type="predicted"/>
<gene>
    <name evidence="1" type="primary">ORF172641</name>
</gene>
<dbReference type="AlphaFoldDB" id="A0A0B7B9M2"/>
<reference evidence="1" key="1">
    <citation type="submission" date="2014-12" db="EMBL/GenBank/DDBJ databases">
        <title>Insight into the proteome of Arion vulgaris.</title>
        <authorList>
            <person name="Aradska J."/>
            <person name="Bulat T."/>
            <person name="Smidak R."/>
            <person name="Sarate P."/>
            <person name="Gangsoo J."/>
            <person name="Sialana F."/>
            <person name="Bilban M."/>
            <person name="Lubec G."/>
        </authorList>
    </citation>
    <scope>NUCLEOTIDE SEQUENCE</scope>
    <source>
        <tissue evidence="1">Skin</tissue>
    </source>
</reference>
<organism evidence="1">
    <name type="scientific">Arion vulgaris</name>
    <dbReference type="NCBI Taxonomy" id="1028688"/>
    <lineage>
        <taxon>Eukaryota</taxon>
        <taxon>Metazoa</taxon>
        <taxon>Spiralia</taxon>
        <taxon>Lophotrochozoa</taxon>
        <taxon>Mollusca</taxon>
        <taxon>Gastropoda</taxon>
        <taxon>Heterobranchia</taxon>
        <taxon>Euthyneura</taxon>
        <taxon>Panpulmonata</taxon>
        <taxon>Eupulmonata</taxon>
        <taxon>Stylommatophora</taxon>
        <taxon>Helicina</taxon>
        <taxon>Arionoidea</taxon>
        <taxon>Arionidae</taxon>
        <taxon>Arion</taxon>
    </lineage>
</organism>
<evidence type="ECO:0000313" key="1">
    <source>
        <dbReference type="EMBL" id="CEK89743.1"/>
    </source>
</evidence>
<protein>
    <submittedName>
        <fullName evidence="1">Uncharacterized protein</fullName>
    </submittedName>
</protein>
<accession>A0A0B7B9M2</accession>
<dbReference type="EMBL" id="HACG01042878">
    <property type="protein sequence ID" value="CEK89743.1"/>
    <property type="molecule type" value="Transcribed_RNA"/>
</dbReference>
<name>A0A0B7B9M2_9EUPU</name>